<feature type="compositionally biased region" description="Basic and acidic residues" evidence="1">
    <location>
        <begin position="272"/>
        <end position="284"/>
    </location>
</feature>
<feature type="region of interest" description="Disordered" evidence="1">
    <location>
        <begin position="257"/>
        <end position="308"/>
    </location>
</feature>
<evidence type="ECO:0000256" key="1">
    <source>
        <dbReference type="SAM" id="MobiDB-lite"/>
    </source>
</evidence>
<name>A0A1C1ZEU6_LIMRT</name>
<dbReference type="Proteomes" id="UP000316394">
    <property type="component" value="Chromosome"/>
</dbReference>
<proteinExistence type="predicted"/>
<feature type="region of interest" description="Disordered" evidence="1">
    <location>
        <begin position="169"/>
        <end position="190"/>
    </location>
</feature>
<reference evidence="3 4" key="1">
    <citation type="submission" date="2019-07" db="EMBL/GenBank/DDBJ databases">
        <title>Gastrointestinal microbiota of Peromyscus leucopus, the white-footed mouse.</title>
        <authorList>
            <person name="Milovic A."/>
            <person name="Bassam K."/>
            <person name="Barbour A.G."/>
        </authorList>
    </citation>
    <scope>NUCLEOTIDE SEQUENCE [LARGE SCALE GENOMIC DNA]</scope>
    <source>
        <strain evidence="3 4">LL7</strain>
    </source>
</reference>
<gene>
    <name evidence="3" type="ORF">FOD75_06555</name>
</gene>
<dbReference type="RefSeq" id="WP_020842995.1">
    <property type="nucleotide sequence ID" value="NZ_CP041676.1"/>
</dbReference>
<organism evidence="3 4">
    <name type="scientific">Limosilactobacillus reuteri</name>
    <name type="common">Lactobacillus reuteri</name>
    <dbReference type="NCBI Taxonomy" id="1598"/>
    <lineage>
        <taxon>Bacteria</taxon>
        <taxon>Bacillati</taxon>
        <taxon>Bacillota</taxon>
        <taxon>Bacilli</taxon>
        <taxon>Lactobacillales</taxon>
        <taxon>Lactobacillaceae</taxon>
        <taxon>Limosilactobacillus</taxon>
    </lineage>
</organism>
<evidence type="ECO:0000256" key="2">
    <source>
        <dbReference type="SAM" id="Phobius"/>
    </source>
</evidence>
<sequence>MDSGFFDRVVKAILNGFNWVRQHIVKPFSRWHQENLLPVKVMVIAAFILALSAVFIQARLNAPMHSRFASTPIGEPQTLGQNSGESMAITSRKYNPKKHFMVVKMHASNSTSQPLDPSNVSFKVRAIGHKKVPVEKIPLTNNDYVLILSNLEPGYRAVQIKVTDLQTSTNNQTTTDDDDTDSISSSVLSSSNIATGPGSNYYKFIINEDKKFVSNNLQRKSKSQYLIENIQSNIKNLQKQIRQNNADIDAGIRQGKADQNAMNDLNDQAKYSADETDTKQKMEDYQNDFQQQQDQISSLNKKNENKQKQIDLYQKQIRDIRNGKYDFGDD</sequence>
<evidence type="ECO:0000313" key="4">
    <source>
        <dbReference type="Proteomes" id="UP000316394"/>
    </source>
</evidence>
<feature type="transmembrane region" description="Helical" evidence="2">
    <location>
        <begin position="37"/>
        <end position="58"/>
    </location>
</feature>
<evidence type="ECO:0000313" key="3">
    <source>
        <dbReference type="EMBL" id="QDR72769.1"/>
    </source>
</evidence>
<accession>A0A1C1ZEU6</accession>
<protein>
    <submittedName>
        <fullName evidence="3">Uncharacterized protein</fullName>
    </submittedName>
</protein>
<keyword evidence="2" id="KW-0812">Transmembrane</keyword>
<dbReference type="EMBL" id="CP041676">
    <property type="protein sequence ID" value="QDR72769.1"/>
    <property type="molecule type" value="Genomic_DNA"/>
</dbReference>
<dbReference type="AlphaFoldDB" id="A0A1C1ZEU6"/>
<keyword evidence="2" id="KW-0472">Membrane</keyword>
<keyword evidence="2" id="KW-1133">Transmembrane helix</keyword>